<dbReference type="EMBL" id="FOZP01000012">
    <property type="protein sequence ID" value="SFS81506.1"/>
    <property type="molecule type" value="Genomic_DNA"/>
</dbReference>
<dbReference type="AlphaFoldDB" id="A0A1I6SX37"/>
<evidence type="ECO:0000256" key="1">
    <source>
        <dbReference type="SAM" id="Coils"/>
    </source>
</evidence>
<reference evidence="3" key="1">
    <citation type="submission" date="2016-10" db="EMBL/GenBank/DDBJ databases">
        <authorList>
            <person name="Varghese N."/>
            <person name="Submissions S."/>
        </authorList>
    </citation>
    <scope>NUCLEOTIDE SEQUENCE [LARGE SCALE GENOMIC DNA]</scope>
    <source>
        <strain evidence="3">DSM 24450</strain>
    </source>
</reference>
<keyword evidence="1" id="KW-0175">Coiled coil</keyword>
<organism evidence="2 3">
    <name type="scientific">Lutibacter maritimus</name>
    <dbReference type="NCBI Taxonomy" id="593133"/>
    <lineage>
        <taxon>Bacteria</taxon>
        <taxon>Pseudomonadati</taxon>
        <taxon>Bacteroidota</taxon>
        <taxon>Flavobacteriia</taxon>
        <taxon>Flavobacteriales</taxon>
        <taxon>Flavobacteriaceae</taxon>
        <taxon>Lutibacter</taxon>
    </lineage>
</organism>
<dbReference type="Proteomes" id="UP000199312">
    <property type="component" value="Unassembled WGS sequence"/>
</dbReference>
<feature type="coiled-coil region" evidence="1">
    <location>
        <begin position="34"/>
        <end position="61"/>
    </location>
</feature>
<dbReference type="RefSeq" id="WP_090230753.1">
    <property type="nucleotide sequence ID" value="NZ_FOZP01000012.1"/>
</dbReference>
<evidence type="ECO:0000313" key="3">
    <source>
        <dbReference type="Proteomes" id="UP000199312"/>
    </source>
</evidence>
<keyword evidence="3" id="KW-1185">Reference proteome</keyword>
<accession>A0A1I6SX37</accession>
<evidence type="ECO:0000313" key="2">
    <source>
        <dbReference type="EMBL" id="SFS81506.1"/>
    </source>
</evidence>
<name>A0A1I6SX37_9FLAO</name>
<gene>
    <name evidence="2" type="ORF">SAMN04488006_0185</name>
</gene>
<proteinExistence type="predicted"/>
<protein>
    <submittedName>
        <fullName evidence="2">Uncharacterized protein</fullName>
    </submittedName>
</protein>
<sequence>MKELKLHTGGKTYYLNALKEKYMSLKSKIIDNKNITEKERIKKLRKINEKFENDKKELTQKLF</sequence>